<evidence type="ECO:0000313" key="4">
    <source>
        <dbReference type="Proteomes" id="UP000199645"/>
    </source>
</evidence>
<evidence type="ECO:0000256" key="1">
    <source>
        <dbReference type="ARBA" id="ARBA00006479"/>
    </source>
</evidence>
<name>A0A1I2KBB5_9ACTN</name>
<dbReference type="InterPro" id="IPR000600">
    <property type="entry name" value="ROK"/>
</dbReference>
<dbReference type="GO" id="GO:0016301">
    <property type="term" value="F:kinase activity"/>
    <property type="evidence" value="ECO:0007669"/>
    <property type="project" value="UniProtKB-KW"/>
</dbReference>
<dbReference type="STRING" id="35752.SAMN05421541_11660"/>
<keyword evidence="3" id="KW-0418">Kinase</keyword>
<gene>
    <name evidence="3" type="ORF">SAMN05421541_11660</name>
</gene>
<dbReference type="SUPFAM" id="SSF53067">
    <property type="entry name" value="Actin-like ATPase domain"/>
    <property type="match status" value="1"/>
</dbReference>
<dbReference type="Gene3D" id="3.30.420.40">
    <property type="match status" value="2"/>
</dbReference>
<dbReference type="Pfam" id="PF00480">
    <property type="entry name" value="ROK"/>
    <property type="match status" value="1"/>
</dbReference>
<feature type="region of interest" description="Disordered" evidence="2">
    <location>
        <begin position="478"/>
        <end position="507"/>
    </location>
</feature>
<accession>A0A1I2KBB5</accession>
<sequence>MVHEYFDDLADMMIDSHVQGGRVSRQLIGEVLSRVAVNTPPEATRDEIAAGDMLRIPLPLSEGSVSKATAALRDQGFLEDGPVIRGAGRPLTSVRLSKEHWFCIGVHLRQRAGVPVDGWVVAARLDDSETLADVRLEIPQPATASAETLTTVIAAAIRRAVAAPAVRSRARGGRLPLLGIGIAVNCPVRGGTLIDRRDATGLGHDLGADLAEALGAPVIVENDANALAIRQTYGSDIEHQDFALVLVEEEGIGAAVSVGGRVYRGSEGFAGELGHVRVDRAALPLGRFGGQCSCGGEGHVDAYATPRWIRQQPAVHESAAYLTAGRALGHGLTALVGLVNPAQIMLVLTERLGSPALRDVYLEAARAEVVSASASSPGAGVLLTPVVLEGQMLARRIARAAATRVLIEFIDHLSGIDGCLPKDRGAATLTSTRAAAALITPFGAAVGAVVGGAIGYAAHGAAIGRVVGRVLGEGRRAAPIRETEPARVQPGDSARAGRRGWQPPWPG</sequence>
<dbReference type="InterPro" id="IPR043129">
    <property type="entry name" value="ATPase_NBD"/>
</dbReference>
<organism evidence="3 4">
    <name type="scientific">Actinoplanes philippinensis</name>
    <dbReference type="NCBI Taxonomy" id="35752"/>
    <lineage>
        <taxon>Bacteria</taxon>
        <taxon>Bacillati</taxon>
        <taxon>Actinomycetota</taxon>
        <taxon>Actinomycetes</taxon>
        <taxon>Micromonosporales</taxon>
        <taxon>Micromonosporaceae</taxon>
        <taxon>Actinoplanes</taxon>
    </lineage>
</organism>
<dbReference type="PANTHER" id="PTHR18964:SF173">
    <property type="entry name" value="GLUCOKINASE"/>
    <property type="match status" value="1"/>
</dbReference>
<evidence type="ECO:0000313" key="3">
    <source>
        <dbReference type="EMBL" id="SFF64335.1"/>
    </source>
</evidence>
<protein>
    <submittedName>
        <fullName evidence="3">Sugar kinase of the NBD/HSP70 family, may contain an N-terminal HTH domain</fullName>
    </submittedName>
</protein>
<comment type="similarity">
    <text evidence="1">Belongs to the ROK (NagC/XylR) family.</text>
</comment>
<dbReference type="PANTHER" id="PTHR18964">
    <property type="entry name" value="ROK (REPRESSOR, ORF, KINASE) FAMILY"/>
    <property type="match status" value="1"/>
</dbReference>
<keyword evidence="4" id="KW-1185">Reference proteome</keyword>
<proteinExistence type="inferred from homology"/>
<dbReference type="EMBL" id="FONV01000016">
    <property type="protein sequence ID" value="SFF64335.1"/>
    <property type="molecule type" value="Genomic_DNA"/>
</dbReference>
<dbReference type="Proteomes" id="UP000199645">
    <property type="component" value="Unassembled WGS sequence"/>
</dbReference>
<evidence type="ECO:0000256" key="2">
    <source>
        <dbReference type="SAM" id="MobiDB-lite"/>
    </source>
</evidence>
<keyword evidence="3" id="KW-0808">Transferase</keyword>
<reference evidence="3 4" key="1">
    <citation type="submission" date="2016-10" db="EMBL/GenBank/DDBJ databases">
        <authorList>
            <person name="de Groot N.N."/>
        </authorList>
    </citation>
    <scope>NUCLEOTIDE SEQUENCE [LARGE SCALE GENOMIC DNA]</scope>
    <source>
        <strain evidence="3 4">DSM 43019</strain>
    </source>
</reference>
<dbReference type="AlphaFoldDB" id="A0A1I2KBB5"/>